<dbReference type="InterPro" id="IPR027417">
    <property type="entry name" value="P-loop_NTPase"/>
</dbReference>
<dbReference type="GO" id="GO:0000725">
    <property type="term" value="P:recombinational repair"/>
    <property type="evidence" value="ECO:0007669"/>
    <property type="project" value="TreeGrafter"/>
</dbReference>
<name>A0A3R9J121_STRMT</name>
<dbReference type="InterPro" id="IPR000212">
    <property type="entry name" value="DNA_helicase_UvrD/REP"/>
</dbReference>
<protein>
    <submittedName>
        <fullName evidence="3">UvrD/REP helicase</fullName>
    </submittedName>
</protein>
<dbReference type="Proteomes" id="UP000280535">
    <property type="component" value="Unassembled WGS sequence"/>
</dbReference>
<keyword evidence="3" id="KW-0347">Helicase</keyword>
<evidence type="ECO:0000313" key="3">
    <source>
        <dbReference type="EMBL" id="RSI96728.1"/>
    </source>
</evidence>
<sequence>MGLKTVITNNDFESNEVAKDLVNYLSQNVDKLNLQNSTLYYKYPKYDNDTFPVVPDLLIVSPCYGIIVINSSDKFSRDLSNTFLENFNSDLNDIVAMITAQFVKIKSLRKSRDGILIPINTIAYFPNSNISDIARDEYIITVTSNSELKDNLENICLAENLNEDIMRDVYSVIDGSRTIPVDNMRDISDEDKSSEGYILSTLEKQIATFDYKQKLAALTIVDGPQRIRGMAGSGKTVVLAMKAAQLHINNPEEKILYTFYTKSLYDQVKRLITRFYRMTQDHDPNWENLHILHAWGGINQPGVYYNTCISLGERPVNLTKAQNLSKDAQMTPFEFICNDLVTRNKDNFNKQYDYILIDEGQDFANSFYWLCRRLVKNDRIIWAYDELQNILDVEPQDSKRLFENHIGDEGIDLEELMERHPHQSNDIILKKSYRNPKEILVSAHSLGFGIYNSKIIQMLENKKHWEDMGYFVEEGGNVGEKTIIERPIENSPSIISKMVETDQIVTLQNFHNMQSETEYIAQQINNDLEHKLKPEDIMVICLDDRFSRSYYDQLSFALADEMISINNIMNSAKGDKFSVKDQVTFSTVYRAKGNEAGKVYIIGADSLKSRDSIKVRNKLFTALTRSKGWVQLTGCGIEDGFISEELKEVRRNDFKLIFNYPSQEDIKFTVQRELSDVNEQLNKKRDLLYKLIEDSGLTVEEATRLFKIED</sequence>
<dbReference type="PANTHER" id="PTHR11070">
    <property type="entry name" value="UVRD / RECB / PCRA DNA HELICASE FAMILY MEMBER"/>
    <property type="match status" value="1"/>
</dbReference>
<dbReference type="EMBL" id="RJOA01000017">
    <property type="protein sequence ID" value="RSI96728.1"/>
    <property type="molecule type" value="Genomic_DNA"/>
</dbReference>
<keyword evidence="3" id="KW-0378">Hydrolase</keyword>
<dbReference type="GO" id="GO:0016787">
    <property type="term" value="F:hydrolase activity"/>
    <property type="evidence" value="ECO:0007669"/>
    <property type="project" value="InterPro"/>
</dbReference>
<evidence type="ECO:0000313" key="4">
    <source>
        <dbReference type="Proteomes" id="UP000280535"/>
    </source>
</evidence>
<dbReference type="PANTHER" id="PTHR11070:SF2">
    <property type="entry name" value="ATP-DEPENDENT DNA HELICASE SRS2"/>
    <property type="match status" value="1"/>
</dbReference>
<dbReference type="Gene3D" id="3.40.50.300">
    <property type="entry name" value="P-loop containing nucleotide triphosphate hydrolases"/>
    <property type="match status" value="2"/>
</dbReference>
<keyword evidence="3" id="KW-0067">ATP-binding</keyword>
<comment type="caution">
    <text evidence="3">The sequence shown here is derived from an EMBL/GenBank/DDBJ whole genome shotgun (WGS) entry which is preliminary data.</text>
</comment>
<reference evidence="3 4" key="1">
    <citation type="submission" date="2018-11" db="EMBL/GenBank/DDBJ databases">
        <title>Species Designations Belie Phenotypic and Genotypic Heterogeneity in Oral Streptococci.</title>
        <authorList>
            <person name="Velsko I."/>
        </authorList>
    </citation>
    <scope>NUCLEOTIDE SEQUENCE [LARGE SCALE GENOMIC DNA]</scope>
    <source>
        <strain evidence="3 4">BCC49</strain>
    </source>
</reference>
<proteinExistence type="predicted"/>
<dbReference type="GO" id="GO:0003677">
    <property type="term" value="F:DNA binding"/>
    <property type="evidence" value="ECO:0007669"/>
    <property type="project" value="InterPro"/>
</dbReference>
<gene>
    <name evidence="3" type="ORF">D8843_07855</name>
</gene>
<dbReference type="AlphaFoldDB" id="A0A3R9J121"/>
<dbReference type="Pfam" id="PF04851">
    <property type="entry name" value="ResIII"/>
    <property type="match status" value="1"/>
</dbReference>
<dbReference type="Pfam" id="PF13538">
    <property type="entry name" value="UvrD_C_2"/>
    <property type="match status" value="1"/>
</dbReference>
<dbReference type="GO" id="GO:0005524">
    <property type="term" value="F:ATP binding"/>
    <property type="evidence" value="ECO:0007669"/>
    <property type="project" value="InterPro"/>
</dbReference>
<feature type="domain" description="Helicase/UvrB N-terminal" evidence="1">
    <location>
        <begin position="229"/>
        <end position="359"/>
    </location>
</feature>
<dbReference type="InterPro" id="IPR006935">
    <property type="entry name" value="Helicase/UvrB_N"/>
</dbReference>
<dbReference type="RefSeq" id="WP_125411530.1">
    <property type="nucleotide sequence ID" value="NZ_RJOA01000017.1"/>
</dbReference>
<dbReference type="GO" id="GO:0043138">
    <property type="term" value="F:3'-5' DNA helicase activity"/>
    <property type="evidence" value="ECO:0007669"/>
    <property type="project" value="TreeGrafter"/>
</dbReference>
<keyword evidence="3" id="KW-0547">Nucleotide-binding</keyword>
<evidence type="ECO:0000259" key="2">
    <source>
        <dbReference type="Pfam" id="PF13538"/>
    </source>
</evidence>
<evidence type="ECO:0000259" key="1">
    <source>
        <dbReference type="Pfam" id="PF04851"/>
    </source>
</evidence>
<accession>A0A3R9J121</accession>
<dbReference type="InterPro" id="IPR027785">
    <property type="entry name" value="UvrD-like_helicase_C"/>
</dbReference>
<feature type="domain" description="UvrD-like helicase C-terminal" evidence="2">
    <location>
        <begin position="583"/>
        <end position="632"/>
    </location>
</feature>
<organism evidence="3 4">
    <name type="scientific">Streptococcus mitis</name>
    <dbReference type="NCBI Taxonomy" id="28037"/>
    <lineage>
        <taxon>Bacteria</taxon>
        <taxon>Bacillati</taxon>
        <taxon>Bacillota</taxon>
        <taxon>Bacilli</taxon>
        <taxon>Lactobacillales</taxon>
        <taxon>Streptococcaceae</taxon>
        <taxon>Streptococcus</taxon>
        <taxon>Streptococcus mitis group</taxon>
    </lineage>
</organism>
<dbReference type="SUPFAM" id="SSF52540">
    <property type="entry name" value="P-loop containing nucleoside triphosphate hydrolases"/>
    <property type="match status" value="1"/>
</dbReference>